<comment type="similarity">
    <text evidence="3 10 13">Belongs to the IPP transferase family.</text>
</comment>
<dbReference type="HAMAP" id="MF_00185">
    <property type="entry name" value="IPP_trans"/>
    <property type="match status" value="1"/>
</dbReference>
<dbReference type="Gene3D" id="1.10.20.140">
    <property type="match status" value="1"/>
</dbReference>
<name>A0ABS4XRC1_GLUPR</name>
<protein>
    <recommendedName>
        <fullName evidence="10">tRNA dimethylallyltransferase</fullName>
        <ecNumber evidence="10">2.5.1.75</ecNumber>
    </recommendedName>
    <alternativeName>
        <fullName evidence="10">Dimethylallyl diphosphate:tRNA dimethylallyltransferase</fullName>
        <shortName evidence="10">DMAPP:tRNA dimethylallyltransferase</shortName>
        <shortName evidence="10">DMATase</shortName>
    </alternativeName>
    <alternativeName>
        <fullName evidence="10">Isopentenyl-diphosphate:tRNA isopentenyltransferase</fullName>
        <shortName evidence="10">IPP transferase</shortName>
        <shortName evidence="10">IPPT</shortName>
        <shortName evidence="10">IPTase</shortName>
    </alternativeName>
</protein>
<organism evidence="14 15">
    <name type="scientific">Glutamicibacter protophormiae</name>
    <name type="common">Brevibacterium protophormiae</name>
    <dbReference type="NCBI Taxonomy" id="37930"/>
    <lineage>
        <taxon>Bacteria</taxon>
        <taxon>Bacillati</taxon>
        <taxon>Actinomycetota</taxon>
        <taxon>Actinomycetes</taxon>
        <taxon>Micrococcales</taxon>
        <taxon>Micrococcaceae</taxon>
        <taxon>Glutamicibacter</taxon>
    </lineage>
</organism>
<evidence type="ECO:0000256" key="10">
    <source>
        <dbReference type="HAMAP-Rule" id="MF_00185"/>
    </source>
</evidence>
<evidence type="ECO:0000256" key="5">
    <source>
        <dbReference type="ARBA" id="ARBA00022694"/>
    </source>
</evidence>
<dbReference type="GO" id="GO:0052381">
    <property type="term" value="F:tRNA dimethylallyltransferase activity"/>
    <property type="evidence" value="ECO:0007669"/>
    <property type="project" value="UniProtKB-EC"/>
</dbReference>
<keyword evidence="7 10" id="KW-0067">ATP-binding</keyword>
<sequence>MDATQLPVIAVVGPTGTGKSDLAIALARNLNGEIVNSDALQFYRGMDIGTAKLSPEERGGIEHHLMDIMSVREEASVAEFQIQARECFEAIRAKGRVPVMVGGSGLYVRAALDVIDFPPTDPQVRARLEAEVQAHGDGEVRRRLAEVDPVSAARNLDQRRAIRALEVFEISGRAFSSYMPQRQYFQPAVQIGLNYERSALHATLEARVHTMDSKGLAQEVEGLLDSGLREGKTASRAIGYQQYIDFLDGKIGRAEAIDQTVVATRKFARRQITWFNADERVAWLDPTKPGLLEQAVALVLESQRTIAPSE</sequence>
<dbReference type="Pfam" id="PF01715">
    <property type="entry name" value="IPPT"/>
    <property type="match status" value="1"/>
</dbReference>
<evidence type="ECO:0000256" key="1">
    <source>
        <dbReference type="ARBA" id="ARBA00001946"/>
    </source>
</evidence>
<evidence type="ECO:0000256" key="2">
    <source>
        <dbReference type="ARBA" id="ARBA00003213"/>
    </source>
</evidence>
<keyword evidence="15" id="KW-1185">Reference proteome</keyword>
<comment type="caution">
    <text evidence="10">Lacks conserved residue(s) required for the propagation of feature annotation.</text>
</comment>
<feature type="binding site" evidence="10">
    <location>
        <begin position="15"/>
        <end position="20"/>
    </location>
    <ligand>
        <name>substrate</name>
    </ligand>
</feature>
<comment type="catalytic activity">
    <reaction evidence="9 10 11">
        <text>adenosine(37) in tRNA + dimethylallyl diphosphate = N(6)-dimethylallyladenosine(37) in tRNA + diphosphate</text>
        <dbReference type="Rhea" id="RHEA:26482"/>
        <dbReference type="Rhea" id="RHEA-COMP:10162"/>
        <dbReference type="Rhea" id="RHEA-COMP:10375"/>
        <dbReference type="ChEBI" id="CHEBI:33019"/>
        <dbReference type="ChEBI" id="CHEBI:57623"/>
        <dbReference type="ChEBI" id="CHEBI:74411"/>
        <dbReference type="ChEBI" id="CHEBI:74415"/>
        <dbReference type="EC" id="2.5.1.75"/>
    </reaction>
</comment>
<evidence type="ECO:0000256" key="12">
    <source>
        <dbReference type="RuleBase" id="RU003784"/>
    </source>
</evidence>
<dbReference type="InterPro" id="IPR027417">
    <property type="entry name" value="P-loop_NTPase"/>
</dbReference>
<dbReference type="InterPro" id="IPR018022">
    <property type="entry name" value="IPT"/>
</dbReference>
<comment type="cofactor">
    <cofactor evidence="1 10">
        <name>Mg(2+)</name>
        <dbReference type="ChEBI" id="CHEBI:18420"/>
    </cofactor>
</comment>
<dbReference type="PANTHER" id="PTHR11088:SF60">
    <property type="entry name" value="TRNA DIMETHYLALLYLTRANSFERASE"/>
    <property type="match status" value="1"/>
</dbReference>
<evidence type="ECO:0000256" key="4">
    <source>
        <dbReference type="ARBA" id="ARBA00022679"/>
    </source>
</evidence>
<dbReference type="RefSeq" id="WP_188949191.1">
    <property type="nucleotide sequence ID" value="NZ_BMPH01000012.1"/>
</dbReference>
<dbReference type="Proteomes" id="UP001195422">
    <property type="component" value="Unassembled WGS sequence"/>
</dbReference>
<keyword evidence="8 10" id="KW-0460">Magnesium</keyword>
<evidence type="ECO:0000256" key="8">
    <source>
        <dbReference type="ARBA" id="ARBA00022842"/>
    </source>
</evidence>
<comment type="subunit">
    <text evidence="10">Monomer.</text>
</comment>
<gene>
    <name evidence="10" type="primary">miaA</name>
    <name evidence="14" type="ORF">JOF39_002149</name>
</gene>
<dbReference type="InterPro" id="IPR039657">
    <property type="entry name" value="Dimethylallyltransferase"/>
</dbReference>
<reference evidence="14 15" key="1">
    <citation type="submission" date="2021-03" db="EMBL/GenBank/DDBJ databases">
        <title>Sequencing the genomes of 1000 actinobacteria strains.</title>
        <authorList>
            <person name="Klenk H.-P."/>
        </authorList>
    </citation>
    <scope>NUCLEOTIDE SEQUENCE [LARGE SCALE GENOMIC DNA]</scope>
    <source>
        <strain evidence="14 15">DSM 20168</strain>
    </source>
</reference>
<evidence type="ECO:0000313" key="14">
    <source>
        <dbReference type="EMBL" id="MBP2399068.1"/>
    </source>
</evidence>
<keyword evidence="5 10" id="KW-0819">tRNA processing</keyword>
<dbReference type="NCBIfam" id="TIGR00174">
    <property type="entry name" value="miaA"/>
    <property type="match status" value="1"/>
</dbReference>
<evidence type="ECO:0000256" key="11">
    <source>
        <dbReference type="RuleBase" id="RU003783"/>
    </source>
</evidence>
<evidence type="ECO:0000256" key="3">
    <source>
        <dbReference type="ARBA" id="ARBA00005842"/>
    </source>
</evidence>
<evidence type="ECO:0000256" key="13">
    <source>
        <dbReference type="RuleBase" id="RU003785"/>
    </source>
</evidence>
<comment type="caution">
    <text evidence="14">The sequence shown here is derived from an EMBL/GenBank/DDBJ whole genome shotgun (WGS) entry which is preliminary data.</text>
</comment>
<keyword evidence="4 10" id="KW-0808">Transferase</keyword>
<dbReference type="EMBL" id="JAGIOJ010000001">
    <property type="protein sequence ID" value="MBP2399068.1"/>
    <property type="molecule type" value="Genomic_DNA"/>
</dbReference>
<feature type="binding site" evidence="10">
    <location>
        <begin position="13"/>
        <end position="20"/>
    </location>
    <ligand>
        <name>ATP</name>
        <dbReference type="ChEBI" id="CHEBI:30616"/>
    </ligand>
</feature>
<accession>A0ABS4XRC1</accession>
<feature type="site" description="Interaction with substrate tRNA" evidence="10">
    <location>
        <position position="104"/>
    </location>
</feature>
<comment type="function">
    <text evidence="2 10 12">Catalyzes the transfer of a dimethylallyl group onto the adenine at position 37 in tRNAs that read codons beginning with uridine, leading to the formation of N6-(dimethylallyl)adenosine (i(6)A).</text>
</comment>
<evidence type="ECO:0000256" key="7">
    <source>
        <dbReference type="ARBA" id="ARBA00022840"/>
    </source>
</evidence>
<dbReference type="PANTHER" id="PTHR11088">
    <property type="entry name" value="TRNA DIMETHYLALLYLTRANSFERASE"/>
    <property type="match status" value="1"/>
</dbReference>
<dbReference type="SUPFAM" id="SSF52540">
    <property type="entry name" value="P-loop containing nucleoside triphosphate hydrolases"/>
    <property type="match status" value="2"/>
</dbReference>
<dbReference type="Gene3D" id="3.40.50.300">
    <property type="entry name" value="P-loop containing nucleotide triphosphate hydrolases"/>
    <property type="match status" value="1"/>
</dbReference>
<keyword evidence="6 10" id="KW-0547">Nucleotide-binding</keyword>
<dbReference type="EC" id="2.5.1.75" evidence="10"/>
<evidence type="ECO:0000256" key="6">
    <source>
        <dbReference type="ARBA" id="ARBA00022741"/>
    </source>
</evidence>
<evidence type="ECO:0000256" key="9">
    <source>
        <dbReference type="ARBA" id="ARBA00049563"/>
    </source>
</evidence>
<proteinExistence type="inferred from homology"/>
<feature type="site" description="Interaction with substrate tRNA" evidence="10">
    <location>
        <position position="125"/>
    </location>
</feature>
<evidence type="ECO:0000313" key="15">
    <source>
        <dbReference type="Proteomes" id="UP001195422"/>
    </source>
</evidence>